<proteinExistence type="predicted"/>
<feature type="chain" id="PRO_5006622506" description="Membrane-associated protein" evidence="2">
    <location>
        <begin position="26"/>
        <end position="3015"/>
    </location>
</feature>
<dbReference type="EMBL" id="CYKH01001896">
    <property type="protein sequence ID" value="CUG91180.1"/>
    <property type="molecule type" value="Genomic_DNA"/>
</dbReference>
<dbReference type="VEuPathDB" id="TriTrypDB:BSAL_30600"/>
<feature type="compositionally biased region" description="Low complexity" evidence="1">
    <location>
        <begin position="2925"/>
        <end position="2951"/>
    </location>
</feature>
<evidence type="ECO:0000256" key="1">
    <source>
        <dbReference type="SAM" id="MobiDB-lite"/>
    </source>
</evidence>
<gene>
    <name evidence="3" type="ORF">BSAL_30600</name>
</gene>
<sequence length="3015" mass="318978">MNGSLLATLFVAVCLAVGTINFAAAEDLPQPTPVFLWDRAVDNGYSIPTGPNVVVSAVAQMVVEFRSDNNGSSLIRGMNATNGAAVFTFNAQCGASTIFLTTIGDDLSFVIGCTNGFYVCSITTGAVQVYVEFAAGLTFAAVVDGANTGAGAAAAQYTVLQLKKKLILSLKNATSGLYGSLVYDVTLRKLTAMTTMLNCPSGSQIFQLYTAPGEQGYAQLCQTQQLLYVRFAANTSVPSWIYPIPAGGTVQAGTIFSYASSLANVAFVYGNASYTILAAFDVIGQQQTPMWTVNAPTTIIGDVVMLAQYHESIVAVGTTGAFAAFQGNISWKTLPAYFPDGLLPSLVVEDILGGYVLLLDPTHVYVLNALQGTVVNTVFMDNQILVPYYTAVVPTRWAETPLDSSVPMVSTLTENQLAVISNGNLQLVNILDGVMSESMGIPGYTGPSGPLSVLQGVYPSSSQENVLVMQTQAGLLVVSLTFAWTLMDAQYIGQQDAVLFLNSGASGSAVAVDRNGNTIWEHPSPFNAQVGAPFGFANNVLLDVIGSSAIAAYNSYNGSLIATKLITNDCKANTSLASPSLNGFAADKSLSNAYFAASLPCLFRIENTLTMHTIPLPFTISSTPVVDDDNGVAYLYTQYQIFSISIPLGLTVRKLYTTSSKIIGVVPSSTLSSPENLNKGYNPIVFVFTNDGITALNVIDLDNTYVWNIGLPNIATYTFYNNSAYVLSTTNGLCRISLNVSLNATQRLLWCVRASVINNGEFPTTSLCRISLNVSLNATQRLLWCVRASVINNGEFPTTSNIVFSNDGTLFVAVASNVWTLDANTAKARWRLAGQVTINDEDCSQLLIDQGYGILYVSCANTVTALDIFQLGRRLFYLSYLTNMNLYYFPGTLFVGQTHQSASGVQVPTMFLNRGATPPAPSPTNPFSAETVPPNFIPKPEIPTALPPYPTPQSGYPEAATIKAFSVSSSLAISYGSSTSNDNLFLDRVFLTPHISEDTGACVVQEYNAVSLVTTWRTPIDIGGCACSSSVSKIVGNSTATAVFVFICGQVLYAYRASNGAALWNTSSSSTYLFQLINYLPGDILVGVTMTQVVGFNLQTGAQTFVVALQVNGPQVAQTFEPVDAVGQGYLVVVGTLGLQVIRIPMNAPSQANTTLVVSPGNGPSQPDILCSASRSSLQYGVAAATSNDFDVYKNMTAAYFACSHNILKNYVAVFRVDFLTSTVAPIVNVSVGASVTINSLLVKRLESESNDPSVQLYLNLDKLLYKIETNTTTLNSKIAWIVASSTTYNPTMAIERGLVLISAVEAGAFNSRMQLVAYNDVTGSLLWNTSIASPYTFLQGQDRFATTTLSNGLLLLGGIGLYAINVTTGSIAWAAQTSNQGMVRSVTSLKSAPFAVPASASDILVSLFTASFYATTEAFFIAAMTPAAVELSPRLHKGSFFWDAYIDPASQVLSIVSVDPYMTQLHSIAHDWSVAVNGPAAVYTRVMSINGSPAVPVVFSFESYEIRLYHANSGQLLSTFLRTDACNVAAGNPLTAPVPFSLVGNYAVFVDMWCVYRIDVTTRSMTAVVISPLGKVSIQPNTPFLVTADNSTVFINGVQGAVYGITVTPTFQLAWVNDANQFFVLKSLAGIALPQYDITVPNTAQQLLGYTSEGVVSLSVTTGQMLWVWLYSRKGIQSLYPLNDGTALITAAGNYIVKLSLQVSTNETINRLVWQSTSPGPIAAQCLHPVPDTQLVVYATEINGNVIGFNHSSGETMWSAPNVSAQGCNYITSVRFPNAPSNRPAPMFIISSDVTQYVISTVDGGLKYYFTSDATQAKVQEGQVVFFQSNNLAYSALPFPTPLKFPKYIASVLPPTVPAGYSFQPLPLPSSSVQGPFVVPPQAPTSWIFNPNLGVSDSGAFSYSTLVQISGRDMFLTLTVSVGFGSNDVYALTIIDALSGVQQRHTVSFGGTCDGTWMGGFGNNLIAIGCSSTASLILLDVSTTQPRQVANTTGVEPAGNDFLNSISFVLSDYNLACVVQNAGTSFACIDTKSTNPTFASVVYTFTCPVGYVLADDVFYHDTLQRVVSHCLAETAGFSTLFGIDAQTGAAVWNNSFGGGRQIYQLGLTRNQNFGAVLYDTTPPTGATVALFSLSTGVTPGQSYSPLAGTALRAGDVMEFYFVEATVVPVTGTFVLATSGSIFGFDLATNRSNWTTPIGGGQSIGAALIKSPSTGRFELFVVPQTGSLRVLDVLTGNVVFAEIYQGPQADTFVSWVPVFYGATTLVGVLFTYQSSVLYWDATSYTVSYYPVQSAGSGDPSSTAAVYTTASNDLVIDVASNSGVVTQLVVNISGATAVAGTHFGVIQDPTPSNGNIDFLLVSEARSTYLYSPTGVLLWGTMLTYSTQGESGSFDPAAFSPPNTRSVVIKSLLPRTFAGFDLVNGSVVYTGYLPLCDGDGAGLTASYAVSAADATNNILYVSVQNPCLYAINAATGQVSVTQTPTRSPILIAPVLSTNCVLIMDTFGELMCIPRGPAGSLDAPTAATTWRFPFGYLINSANIAPVVTGNFVLVNMGDVLYCLREADGTLVWQLELGSHLVFSVGSNNTVWACTWTGVYGISLNPTAAQRILWFTSTASLFGTPYNTGYTYLTAIPPPVQTINGYVIVTFGKTIVALSSTTGAKRFNATALSSCTTVTYSTAPSWQSVFIAQCGTVGVYSVVTGALLSTLGSVTPLNTVSPVLLPNNGGIAYALPSATDVILMPMPDFILNAAPVAPVAPTAAPTPFTLPPGFSPQGVYTPIPTLAPGATLPPLSCVLNVEALYPDLVSCVNDALVASYDNQNPNFMYCTKLAENTAPCVANWINNVIPSCNAAMIYLENVLIALNHSTSFGYCANPNQCSDGAVGSHAICELVNAATSRTGGATLPPQMPWPRPADQIPQFTIPTNTAKPTTAGPSTTTGAPAPTTTTTAAPGTPVPGAPTTKKKTSTTTGAPAPTTTTTTAAPGTPVPGAPTTKKKKSWASRKLRTACWVGARLEW</sequence>
<dbReference type="SMART" id="SM00564">
    <property type="entry name" value="PQQ"/>
    <property type="match status" value="8"/>
</dbReference>
<dbReference type="InterPro" id="IPR011047">
    <property type="entry name" value="Quinoprotein_ADH-like_sf"/>
</dbReference>
<dbReference type="Gene3D" id="2.130.10.10">
    <property type="entry name" value="YVTN repeat-like/Quinoprotein amine dehydrogenase"/>
    <property type="match status" value="2"/>
</dbReference>
<reference evidence="4" key="1">
    <citation type="submission" date="2015-09" db="EMBL/GenBank/DDBJ databases">
        <authorList>
            <consortium name="Pathogen Informatics"/>
        </authorList>
    </citation>
    <scope>NUCLEOTIDE SEQUENCE [LARGE SCALE GENOMIC DNA]</scope>
    <source>
        <strain evidence="4">Lake Konstanz</strain>
    </source>
</reference>
<organism evidence="3 4">
    <name type="scientific">Bodo saltans</name>
    <name type="common">Flagellated protozoan</name>
    <dbReference type="NCBI Taxonomy" id="75058"/>
    <lineage>
        <taxon>Eukaryota</taxon>
        <taxon>Discoba</taxon>
        <taxon>Euglenozoa</taxon>
        <taxon>Kinetoplastea</taxon>
        <taxon>Metakinetoplastina</taxon>
        <taxon>Eubodonida</taxon>
        <taxon>Bodonidae</taxon>
        <taxon>Bodo</taxon>
    </lineage>
</organism>
<dbReference type="PANTHER" id="PTHR34512">
    <property type="entry name" value="CELL SURFACE PROTEIN"/>
    <property type="match status" value="1"/>
</dbReference>
<evidence type="ECO:0000256" key="2">
    <source>
        <dbReference type="SAM" id="SignalP"/>
    </source>
</evidence>
<evidence type="ECO:0000313" key="4">
    <source>
        <dbReference type="Proteomes" id="UP000051952"/>
    </source>
</evidence>
<feature type="compositionally biased region" description="Low complexity" evidence="1">
    <location>
        <begin position="2965"/>
        <end position="2983"/>
    </location>
</feature>
<dbReference type="SUPFAM" id="SSF50998">
    <property type="entry name" value="Quinoprotein alcohol dehydrogenase-like"/>
    <property type="match status" value="5"/>
</dbReference>
<protein>
    <recommendedName>
        <fullName evidence="5">Membrane-associated protein</fullName>
    </recommendedName>
</protein>
<evidence type="ECO:0000313" key="3">
    <source>
        <dbReference type="EMBL" id="CUG91180.1"/>
    </source>
</evidence>
<dbReference type="Proteomes" id="UP000051952">
    <property type="component" value="Unassembled WGS sequence"/>
</dbReference>
<evidence type="ECO:0008006" key="5">
    <source>
        <dbReference type="Google" id="ProtNLM"/>
    </source>
</evidence>
<keyword evidence="4" id="KW-1185">Reference proteome</keyword>
<dbReference type="InterPro" id="IPR015943">
    <property type="entry name" value="WD40/YVTN_repeat-like_dom_sf"/>
</dbReference>
<dbReference type="PANTHER" id="PTHR34512:SF30">
    <property type="entry name" value="OUTER MEMBRANE PROTEIN ASSEMBLY FACTOR BAMB"/>
    <property type="match status" value="1"/>
</dbReference>
<name>A0A0S4JIA1_BODSA</name>
<keyword evidence="2" id="KW-0732">Signal</keyword>
<dbReference type="InterPro" id="IPR018391">
    <property type="entry name" value="PQQ_b-propeller_rpt"/>
</dbReference>
<accession>A0A0S4JIA1</accession>
<feature type="signal peptide" evidence="2">
    <location>
        <begin position="1"/>
        <end position="25"/>
    </location>
</feature>
<feature type="region of interest" description="Disordered" evidence="1">
    <location>
        <begin position="2899"/>
        <end position="2999"/>
    </location>
</feature>